<dbReference type="CDD" id="cd02947">
    <property type="entry name" value="TRX_family"/>
    <property type="match status" value="1"/>
</dbReference>
<feature type="domain" description="Thioredoxin" evidence="3">
    <location>
        <begin position="111"/>
        <end position="231"/>
    </location>
</feature>
<protein>
    <submittedName>
        <fullName evidence="4">Thioredoxin</fullName>
    </submittedName>
</protein>
<dbReference type="Pfam" id="PF00085">
    <property type="entry name" value="Thioredoxin"/>
    <property type="match status" value="1"/>
</dbReference>
<dbReference type="SUPFAM" id="SSF52821">
    <property type="entry name" value="Rhodanese/Cell cycle control phosphatase"/>
    <property type="match status" value="1"/>
</dbReference>
<dbReference type="InterPro" id="IPR001763">
    <property type="entry name" value="Rhodanese-like_dom"/>
</dbReference>
<dbReference type="PROSITE" id="PS50206">
    <property type="entry name" value="RHODANESE_3"/>
    <property type="match status" value="1"/>
</dbReference>
<dbReference type="InterPro" id="IPR013766">
    <property type="entry name" value="Thioredoxin_domain"/>
</dbReference>
<evidence type="ECO:0000259" key="3">
    <source>
        <dbReference type="PROSITE" id="PS51352"/>
    </source>
</evidence>
<dbReference type="InterPro" id="IPR036873">
    <property type="entry name" value="Rhodanese-like_dom_sf"/>
</dbReference>
<organism evidence="4 5">
    <name type="scientific">Chitinophaga silvatica</name>
    <dbReference type="NCBI Taxonomy" id="2282649"/>
    <lineage>
        <taxon>Bacteria</taxon>
        <taxon>Pseudomonadati</taxon>
        <taxon>Bacteroidota</taxon>
        <taxon>Chitinophagia</taxon>
        <taxon>Chitinophagales</taxon>
        <taxon>Chitinophagaceae</taxon>
        <taxon>Chitinophaga</taxon>
    </lineage>
</organism>
<reference evidence="4 5" key="1">
    <citation type="submission" date="2018-07" db="EMBL/GenBank/DDBJ databases">
        <title>Chitinophaga K2CV101002-2 sp. nov., isolated from a monsoon evergreen broad-leaved forest soil.</title>
        <authorList>
            <person name="Lv Y."/>
        </authorList>
    </citation>
    <scope>NUCLEOTIDE SEQUENCE [LARGE SCALE GENOMIC DNA]</scope>
    <source>
        <strain evidence="4 5">GDMCC 1.1288</strain>
    </source>
</reference>
<dbReference type="InterPro" id="IPR036249">
    <property type="entry name" value="Thioredoxin-like_sf"/>
</dbReference>
<dbReference type="PANTHER" id="PTHR45431">
    <property type="entry name" value="RHODANESE-LIKE DOMAIN-CONTAINING PROTEIN 15, CHLOROPLASTIC"/>
    <property type="match status" value="1"/>
</dbReference>
<dbReference type="EMBL" id="QPMM01000002">
    <property type="protein sequence ID" value="RFS24622.1"/>
    <property type="molecule type" value="Genomic_DNA"/>
</dbReference>
<dbReference type="Gene3D" id="3.40.250.10">
    <property type="entry name" value="Rhodanese-like domain"/>
    <property type="match status" value="1"/>
</dbReference>
<dbReference type="SMART" id="SM00450">
    <property type="entry name" value="RHOD"/>
    <property type="match status" value="1"/>
</dbReference>
<dbReference type="AlphaFoldDB" id="A0A3E1YDM3"/>
<dbReference type="Proteomes" id="UP000260644">
    <property type="component" value="Unassembled WGS sequence"/>
</dbReference>
<evidence type="ECO:0000313" key="4">
    <source>
        <dbReference type="EMBL" id="RFS24622.1"/>
    </source>
</evidence>
<accession>A0A3E1YDM3</accession>
<gene>
    <name evidence="4" type="ORF">DVR12_05305</name>
</gene>
<evidence type="ECO:0000256" key="1">
    <source>
        <dbReference type="SAM" id="SignalP"/>
    </source>
</evidence>
<proteinExistence type="predicted"/>
<dbReference type="RefSeq" id="WP_116974430.1">
    <property type="nucleotide sequence ID" value="NZ_QPMM01000002.1"/>
</dbReference>
<name>A0A3E1YDM3_9BACT</name>
<dbReference type="InterPro" id="IPR052367">
    <property type="entry name" value="Thiosulfate_ST/Rhodanese-like"/>
</dbReference>
<feature type="signal peptide" evidence="1">
    <location>
        <begin position="1"/>
        <end position="20"/>
    </location>
</feature>
<feature type="domain" description="Rhodanese" evidence="2">
    <location>
        <begin position="36"/>
        <end position="127"/>
    </location>
</feature>
<dbReference type="CDD" id="cd00158">
    <property type="entry name" value="RHOD"/>
    <property type="match status" value="1"/>
</dbReference>
<keyword evidence="1" id="KW-0732">Signal</keyword>
<sequence>MRQFVLAVAIALCSTSTLVAQQSGSIDAVAFEKGIQQAGVQIFDVRTAGEFSTGHLPNALQADYTKQDEFKSRVQYLDKQKPVYVYCLSGGRSSAAAKWMRENGFANVVELQGGINAWKQAGKGLDGVTDSKSQQSIEDYNKAIAAKGYVLTDVGAKWCPPCRQMEPVLEKFFNSHKNVKKVLVDGGKDTEIMKSINATTLPTFIIYKDGKEVWRKQGVLELKELEQHVTI</sequence>
<dbReference type="Gene3D" id="3.40.30.10">
    <property type="entry name" value="Glutaredoxin"/>
    <property type="match status" value="1"/>
</dbReference>
<dbReference type="PANTHER" id="PTHR45431:SF3">
    <property type="entry name" value="RHODANESE-LIKE DOMAIN-CONTAINING PROTEIN 15, CHLOROPLASTIC"/>
    <property type="match status" value="1"/>
</dbReference>
<keyword evidence="5" id="KW-1185">Reference proteome</keyword>
<evidence type="ECO:0000313" key="5">
    <source>
        <dbReference type="Proteomes" id="UP000260644"/>
    </source>
</evidence>
<dbReference type="OrthoDB" id="9808735at2"/>
<dbReference type="PROSITE" id="PS51352">
    <property type="entry name" value="THIOREDOXIN_2"/>
    <property type="match status" value="1"/>
</dbReference>
<comment type="caution">
    <text evidence="4">The sequence shown here is derived from an EMBL/GenBank/DDBJ whole genome shotgun (WGS) entry which is preliminary data.</text>
</comment>
<dbReference type="Pfam" id="PF00581">
    <property type="entry name" value="Rhodanese"/>
    <property type="match status" value="1"/>
</dbReference>
<feature type="chain" id="PRO_5017725900" evidence="1">
    <location>
        <begin position="21"/>
        <end position="231"/>
    </location>
</feature>
<dbReference type="SUPFAM" id="SSF52833">
    <property type="entry name" value="Thioredoxin-like"/>
    <property type="match status" value="1"/>
</dbReference>
<evidence type="ECO:0000259" key="2">
    <source>
        <dbReference type="PROSITE" id="PS50206"/>
    </source>
</evidence>